<sequence length="289" mass="31345">MKVVAIDFETANETRSSPCSIGLAWIEDGAVASVDHHYIRPWDMRFAPFNIAFHGIGPRHVQDADEFPAVLDRLRGDLDGALVLAHNAAFDVSVIRRTCEHYGISPPAFDYLCTVQVARLAWPDLPSHKLNVVGRHLGVDFKHHDAAGDAYACGKVALAAAMEHGANRIHDLPSRLGLTLGRLDRDSYAPSQAPRLPKRPVRPPPRLLPPGAEQRLAGRTVVFTGQLDTMSRGEAQGLAAAMSARVVLSMSRKVDLVIAGPGAGAKLRTAEAMGVQVMREEEWLALVAH</sequence>
<dbReference type="SUPFAM" id="SSF52113">
    <property type="entry name" value="BRCT domain"/>
    <property type="match status" value="1"/>
</dbReference>
<dbReference type="CDD" id="cd17748">
    <property type="entry name" value="BRCT_DNA_ligase_like"/>
    <property type="match status" value="1"/>
</dbReference>
<dbReference type="Gene3D" id="3.40.50.10190">
    <property type="entry name" value="BRCT domain"/>
    <property type="match status" value="1"/>
</dbReference>
<organism evidence="3 4">
    <name type="scientific">Caulobacter hibisci</name>
    <dbReference type="NCBI Taxonomy" id="2035993"/>
    <lineage>
        <taxon>Bacteria</taxon>
        <taxon>Pseudomonadati</taxon>
        <taxon>Pseudomonadota</taxon>
        <taxon>Alphaproteobacteria</taxon>
        <taxon>Caulobacterales</taxon>
        <taxon>Caulobacteraceae</taxon>
        <taxon>Caulobacter</taxon>
    </lineage>
</organism>
<evidence type="ECO:0000259" key="2">
    <source>
        <dbReference type="PROSITE" id="PS50172"/>
    </source>
</evidence>
<dbReference type="Pfam" id="PF00929">
    <property type="entry name" value="RNase_T"/>
    <property type="match status" value="1"/>
</dbReference>
<dbReference type="CDD" id="cd06130">
    <property type="entry name" value="DNA_pol_III_epsilon_like"/>
    <property type="match status" value="1"/>
</dbReference>
<dbReference type="Proteomes" id="UP000639859">
    <property type="component" value="Unassembled WGS sequence"/>
</dbReference>
<gene>
    <name evidence="3" type="ORF">I4Q42_23670</name>
</gene>
<dbReference type="SMART" id="SM00479">
    <property type="entry name" value="EXOIII"/>
    <property type="match status" value="1"/>
</dbReference>
<dbReference type="SUPFAM" id="SSF53098">
    <property type="entry name" value="Ribonuclease H-like"/>
    <property type="match status" value="1"/>
</dbReference>
<dbReference type="InterPro" id="IPR001357">
    <property type="entry name" value="BRCT_dom"/>
</dbReference>
<comment type="caution">
    <text evidence="3">The sequence shown here is derived from an EMBL/GenBank/DDBJ whole genome shotgun (WGS) entry which is preliminary data.</text>
</comment>
<dbReference type="SMART" id="SM00292">
    <property type="entry name" value="BRCT"/>
    <property type="match status" value="1"/>
</dbReference>
<evidence type="ECO:0000256" key="1">
    <source>
        <dbReference type="SAM" id="MobiDB-lite"/>
    </source>
</evidence>
<reference evidence="3 4" key="1">
    <citation type="submission" date="2020-11" db="EMBL/GenBank/DDBJ databases">
        <title>genome sequence of strain KACC 18849.</title>
        <authorList>
            <person name="Gao J."/>
            <person name="Zhang X."/>
        </authorList>
    </citation>
    <scope>NUCLEOTIDE SEQUENCE [LARGE SCALE GENOMIC DNA]</scope>
    <source>
        <strain evidence="3 4">KACC 18849</strain>
    </source>
</reference>
<dbReference type="InterPro" id="IPR013520">
    <property type="entry name" value="Ribonucl_H"/>
</dbReference>
<accession>A0ABS0T4B7</accession>
<dbReference type="InterPro" id="IPR012337">
    <property type="entry name" value="RNaseH-like_sf"/>
</dbReference>
<evidence type="ECO:0000313" key="4">
    <source>
        <dbReference type="Proteomes" id="UP000639859"/>
    </source>
</evidence>
<dbReference type="PROSITE" id="PS50172">
    <property type="entry name" value="BRCT"/>
    <property type="match status" value="1"/>
</dbReference>
<dbReference type="RefSeq" id="WP_198578563.1">
    <property type="nucleotide sequence ID" value="NZ_JADWOX010000025.1"/>
</dbReference>
<feature type="domain" description="BRCT" evidence="2">
    <location>
        <begin position="211"/>
        <end position="289"/>
    </location>
</feature>
<dbReference type="InterPro" id="IPR036420">
    <property type="entry name" value="BRCT_dom_sf"/>
</dbReference>
<dbReference type="PANTHER" id="PTHR30231:SF42">
    <property type="entry name" value="EXONUCLEASE"/>
    <property type="match status" value="1"/>
</dbReference>
<dbReference type="PANTHER" id="PTHR30231">
    <property type="entry name" value="DNA POLYMERASE III SUBUNIT EPSILON"/>
    <property type="match status" value="1"/>
</dbReference>
<proteinExistence type="predicted"/>
<evidence type="ECO:0000313" key="3">
    <source>
        <dbReference type="EMBL" id="MBI1686679.1"/>
    </source>
</evidence>
<dbReference type="EMBL" id="JADWOX010000025">
    <property type="protein sequence ID" value="MBI1686679.1"/>
    <property type="molecule type" value="Genomic_DNA"/>
</dbReference>
<feature type="region of interest" description="Disordered" evidence="1">
    <location>
        <begin position="187"/>
        <end position="208"/>
    </location>
</feature>
<name>A0ABS0T4B7_9CAUL</name>
<protein>
    <recommendedName>
        <fullName evidence="2">BRCT domain-containing protein</fullName>
    </recommendedName>
</protein>
<keyword evidence="4" id="KW-1185">Reference proteome</keyword>
<dbReference type="InterPro" id="IPR036397">
    <property type="entry name" value="RNaseH_sf"/>
</dbReference>
<dbReference type="Pfam" id="PF00533">
    <property type="entry name" value="BRCT"/>
    <property type="match status" value="1"/>
</dbReference>
<dbReference type="Gene3D" id="3.30.420.10">
    <property type="entry name" value="Ribonuclease H-like superfamily/Ribonuclease H"/>
    <property type="match status" value="1"/>
</dbReference>